<evidence type="ECO:0000313" key="8">
    <source>
        <dbReference type="EMBL" id="MBB1063693.1"/>
    </source>
</evidence>
<dbReference type="GO" id="GO:0008803">
    <property type="term" value="F:bis(5'-nucleosyl)-tetraphosphatase (symmetrical) activity"/>
    <property type="evidence" value="ECO:0007669"/>
    <property type="project" value="UniProtKB-EC"/>
</dbReference>
<proteinExistence type="predicted"/>
<dbReference type="GO" id="GO:0046872">
    <property type="term" value="F:metal ion binding"/>
    <property type="evidence" value="ECO:0007669"/>
    <property type="project" value="UniProtKB-KW"/>
</dbReference>
<evidence type="ECO:0000256" key="5">
    <source>
        <dbReference type="ARBA" id="ARBA00023004"/>
    </source>
</evidence>
<name>A0A7W3YCX9_9LACO</name>
<comment type="caution">
    <text evidence="9">The sequence shown here is derived from an EMBL/GenBank/DDBJ whole genome shotgun (WGS) entry which is preliminary data.</text>
</comment>
<dbReference type="SMART" id="SM00471">
    <property type="entry name" value="HDc"/>
    <property type="match status" value="1"/>
</dbReference>
<feature type="domain" description="HD" evidence="7">
    <location>
        <begin position="32"/>
        <end position="146"/>
    </location>
</feature>
<gene>
    <name evidence="9" type="primary">yqeK</name>
    <name evidence="9" type="ORF">H5R63_08315</name>
    <name evidence="8" type="ORF">H5R64_07985</name>
</gene>
<dbReference type="InterPro" id="IPR003607">
    <property type="entry name" value="HD/PDEase_dom"/>
</dbReference>
<evidence type="ECO:0000313" key="11">
    <source>
        <dbReference type="Proteomes" id="UP000544052"/>
    </source>
</evidence>
<evidence type="ECO:0000259" key="7">
    <source>
        <dbReference type="PROSITE" id="PS51831"/>
    </source>
</evidence>
<dbReference type="PANTHER" id="PTHR35795">
    <property type="entry name" value="SLR1885 PROTEIN"/>
    <property type="match status" value="1"/>
</dbReference>
<dbReference type="CDD" id="cd00077">
    <property type="entry name" value="HDc"/>
    <property type="match status" value="1"/>
</dbReference>
<dbReference type="InterPro" id="IPR006674">
    <property type="entry name" value="HD_domain"/>
</dbReference>
<comment type="catalytic activity">
    <reaction evidence="6">
        <text>P(1),P(4)-bis(5'-adenosyl) tetraphosphate + H2O = 2 ADP + 2 H(+)</text>
        <dbReference type="Rhea" id="RHEA:24252"/>
        <dbReference type="ChEBI" id="CHEBI:15377"/>
        <dbReference type="ChEBI" id="CHEBI:15378"/>
        <dbReference type="ChEBI" id="CHEBI:58141"/>
        <dbReference type="ChEBI" id="CHEBI:456216"/>
        <dbReference type="EC" id="3.6.1.41"/>
    </reaction>
</comment>
<reference evidence="10 11" key="1">
    <citation type="submission" date="2020-07" db="EMBL/GenBank/DDBJ databases">
        <title>Description of Limosilactobacillus balticus sp. nov., Limosilactobacillus agrestis sp. nov., Limosilactobacillus albertensis sp. nov., Limosilactobacillus rudii sp. nov., Limosilactobacillus fastidiosus sp. nov., five novel Limosilactobacillus species isolated from the vertebrate gastrointestinal tract, and proposal of 6 subspecies of Limosilactobacillus reuteri adapted to the gastrointestinal tract of specific vertebrate hosts.</title>
        <authorList>
            <person name="Li F."/>
            <person name="Cheng C."/>
            <person name="Zheng J."/>
            <person name="Quevedo R.M."/>
            <person name="Li J."/>
            <person name="Roos S."/>
            <person name="Gaenzle M.G."/>
            <person name="Walter J."/>
        </authorList>
    </citation>
    <scope>NUCLEOTIDE SEQUENCE [LARGE SCALE GENOMIC DNA]</scope>
    <source>
        <strain evidence="9 10">WF-MA3-C</strain>
        <strain evidence="8 11">WF-MO7-1</strain>
    </source>
</reference>
<dbReference type="Pfam" id="PF01966">
    <property type="entry name" value="HD"/>
    <property type="match status" value="1"/>
</dbReference>
<dbReference type="Proteomes" id="UP000544052">
    <property type="component" value="Unassembled WGS sequence"/>
</dbReference>
<sequence>MSEEVITYQKHYIPLTRDELVQRLHLALRPKRFNHVLRVEKIAIELAKANGVDLEKASIAGLCHDYAKQRPDDVFVQVIKKKRMSPELLNYGNAIWHGVVGAELLKDELGIWDEDILNAVRHHTTGAAIMSKLEQIIYMADYIEPARDFDGVQKAREITATDLGAGVAYQTKHTLQYLMANSKPVYPKTIETYNAWVPKYERKID</sequence>
<dbReference type="Proteomes" id="UP000518255">
    <property type="component" value="Unassembled WGS sequence"/>
</dbReference>
<dbReference type="PROSITE" id="PS51831">
    <property type="entry name" value="HD"/>
    <property type="match status" value="1"/>
</dbReference>
<dbReference type="InterPro" id="IPR005249">
    <property type="entry name" value="YqeK"/>
</dbReference>
<evidence type="ECO:0000256" key="3">
    <source>
        <dbReference type="ARBA" id="ARBA00022741"/>
    </source>
</evidence>
<dbReference type="SUPFAM" id="SSF109604">
    <property type="entry name" value="HD-domain/PDEase-like"/>
    <property type="match status" value="1"/>
</dbReference>
<evidence type="ECO:0000313" key="9">
    <source>
        <dbReference type="EMBL" id="MBB1086778.1"/>
    </source>
</evidence>
<evidence type="ECO:0000256" key="2">
    <source>
        <dbReference type="ARBA" id="ARBA00022723"/>
    </source>
</evidence>
<dbReference type="AlphaFoldDB" id="A0A7W3YCX9"/>
<keyword evidence="11" id="KW-1185">Reference proteome</keyword>
<keyword evidence="5" id="KW-0408">Iron</keyword>
<dbReference type="EMBL" id="JACIUY010000064">
    <property type="protein sequence ID" value="MBB1086778.1"/>
    <property type="molecule type" value="Genomic_DNA"/>
</dbReference>
<evidence type="ECO:0000256" key="4">
    <source>
        <dbReference type="ARBA" id="ARBA00022801"/>
    </source>
</evidence>
<dbReference type="NCBIfam" id="TIGR00488">
    <property type="entry name" value="bis(5'-nucleosyl)-tetraphosphatase (symmetrical) YqeK"/>
    <property type="match status" value="1"/>
</dbReference>
<dbReference type="PANTHER" id="PTHR35795:SF1">
    <property type="entry name" value="BIS(5'-NUCLEOSYL)-TETRAPHOSPHATASE, SYMMETRICAL"/>
    <property type="match status" value="1"/>
</dbReference>
<keyword evidence="2" id="KW-0479">Metal-binding</keyword>
<dbReference type="EMBL" id="JACIUZ010000044">
    <property type="protein sequence ID" value="MBB1063693.1"/>
    <property type="molecule type" value="Genomic_DNA"/>
</dbReference>
<evidence type="ECO:0000313" key="10">
    <source>
        <dbReference type="Proteomes" id="UP000518255"/>
    </source>
</evidence>
<dbReference type="EC" id="3.6.1.41" evidence="1"/>
<evidence type="ECO:0000256" key="6">
    <source>
        <dbReference type="ARBA" id="ARBA00049417"/>
    </source>
</evidence>
<dbReference type="RefSeq" id="WP_182581638.1">
    <property type="nucleotide sequence ID" value="NZ_JACIUY010000064.1"/>
</dbReference>
<keyword evidence="3" id="KW-0547">Nucleotide-binding</keyword>
<organism evidence="9 10">
    <name type="scientific">Limosilactobacillus fastidiosus</name>
    <dbReference type="NCBI Taxonomy" id="2759855"/>
    <lineage>
        <taxon>Bacteria</taxon>
        <taxon>Bacillati</taxon>
        <taxon>Bacillota</taxon>
        <taxon>Bacilli</taxon>
        <taxon>Lactobacillales</taxon>
        <taxon>Lactobacillaceae</taxon>
        <taxon>Limosilactobacillus</taxon>
    </lineage>
</organism>
<dbReference type="GO" id="GO:0000166">
    <property type="term" value="F:nucleotide binding"/>
    <property type="evidence" value="ECO:0007669"/>
    <property type="project" value="UniProtKB-KW"/>
</dbReference>
<dbReference type="Gene3D" id="1.10.3210.10">
    <property type="entry name" value="Hypothetical protein af1432"/>
    <property type="match status" value="1"/>
</dbReference>
<dbReference type="NCBIfam" id="TIGR00277">
    <property type="entry name" value="HDIG"/>
    <property type="match status" value="1"/>
</dbReference>
<evidence type="ECO:0000256" key="1">
    <source>
        <dbReference type="ARBA" id="ARBA00012506"/>
    </source>
</evidence>
<accession>A0A7W3YCX9</accession>
<dbReference type="InterPro" id="IPR006675">
    <property type="entry name" value="HDIG_dom"/>
</dbReference>
<protein>
    <recommendedName>
        <fullName evidence="1">bis(5'-nucleosyl)-tetraphosphatase (symmetrical)</fullName>
        <ecNumber evidence="1">3.6.1.41</ecNumber>
    </recommendedName>
</protein>
<dbReference type="InterPro" id="IPR051094">
    <property type="entry name" value="Diverse_Catalytic_Enzymes"/>
</dbReference>
<keyword evidence="4 9" id="KW-0378">Hydrolase</keyword>